<dbReference type="EC" id="3.5.1.28" evidence="2"/>
<name>A0A7U4RQ61_9BACT</name>
<dbReference type="AlphaFoldDB" id="A0A7U4RQ61"/>
<accession>A0A7U4RQ61</accession>
<evidence type="ECO:0000256" key="3">
    <source>
        <dbReference type="ARBA" id="ARBA00022801"/>
    </source>
</evidence>
<dbReference type="SMART" id="SM00646">
    <property type="entry name" value="Ami_3"/>
    <property type="match status" value="1"/>
</dbReference>
<dbReference type="Gene3D" id="3.40.630.40">
    <property type="entry name" value="Zn-dependent exopeptidases"/>
    <property type="match status" value="1"/>
</dbReference>
<dbReference type="InterPro" id="IPR021731">
    <property type="entry name" value="AMIN_dom"/>
</dbReference>
<dbReference type="InterPro" id="IPR002508">
    <property type="entry name" value="MurNAc-LAA_cat"/>
</dbReference>
<evidence type="ECO:0000313" key="5">
    <source>
        <dbReference type="EMBL" id="AKF24538.1"/>
    </source>
</evidence>
<reference evidence="6" key="2">
    <citation type="journal article" date="2017" name="Stand. Genomic Sci.">
        <title>Complete genome sequence of the sulfur-oxidizing chemolithoautotrophic Sulfurovum lithotrophicum 42BKTT.</title>
        <authorList>
            <person name="Jeon W."/>
            <person name="Priscilla L."/>
            <person name="Park G."/>
            <person name="Lee H."/>
            <person name="Lee N."/>
            <person name="Lee D."/>
            <person name="Kwon H."/>
            <person name="Ahn I."/>
            <person name="Lee C."/>
            <person name="Lee H."/>
            <person name="Ahn J."/>
        </authorList>
    </citation>
    <scope>NUCLEOTIDE SEQUENCE [LARGE SCALE GENOMIC DNA]</scope>
    <source>
        <strain evidence="6">ATCC BAA-797 / 42BKT</strain>
    </source>
</reference>
<dbReference type="PANTHER" id="PTHR30404:SF0">
    <property type="entry name" value="N-ACETYLMURAMOYL-L-ALANINE AMIDASE AMIC"/>
    <property type="match status" value="1"/>
</dbReference>
<sequence length="411" mass="47348">MKLLGIFFAVLLSPILLFSSPTLLKKAELQKGELHLFFSKSYSKSNIRHFMLKTPYREVFDLKNVRLANQRVGKNLSTPHCQSIRVSQYRKKMVRIVIETEKKYVCNAYQPLFSFNSYHIPLPKFTVTHPTRLKNKHYVNKKKEVSGTKNVKKVSVVYNRPKKSVLEKFDKRASYALHRKERIVIDAGHGGHDTGAIARGKREKDLVLQIAKRLERQLKKRGYAVSMTRRSDRFIKLKQRTKIADKKDAKVFVSIHANSVPKRKQNKVHGIETFFLQTTRDAKSQRIAARENKAVLKGAGDKLSKHVIIDSVLNGPKIVQSNKLAIDVQRRIMTNLRANYRGVKDGGVRYAPFWVLVGASRPSILVEVGYISHPRERKRLFTPKYQELIAKGIAEGISNYLDNRRKEIDFD</sequence>
<gene>
    <name evidence="5" type="ORF">YH65_03385</name>
</gene>
<dbReference type="RefSeq" id="WP_046550631.1">
    <property type="nucleotide sequence ID" value="NZ_CP011308.1"/>
</dbReference>
<protein>
    <recommendedName>
        <fullName evidence="2">N-acetylmuramoyl-L-alanine amidase</fullName>
        <ecNumber evidence="2">3.5.1.28</ecNumber>
    </recommendedName>
</protein>
<dbReference type="SUPFAM" id="SSF53187">
    <property type="entry name" value="Zn-dependent exopeptidases"/>
    <property type="match status" value="1"/>
</dbReference>
<proteinExistence type="predicted"/>
<dbReference type="Pfam" id="PF11741">
    <property type="entry name" value="AMIN"/>
    <property type="match status" value="1"/>
</dbReference>
<dbReference type="EMBL" id="CP011308">
    <property type="protein sequence ID" value="AKF24538.1"/>
    <property type="molecule type" value="Genomic_DNA"/>
</dbReference>
<dbReference type="OrthoDB" id="9806267at2"/>
<dbReference type="CDD" id="cd02696">
    <property type="entry name" value="MurNAc-LAA"/>
    <property type="match status" value="1"/>
</dbReference>
<dbReference type="Pfam" id="PF01520">
    <property type="entry name" value="Amidase_3"/>
    <property type="match status" value="1"/>
</dbReference>
<evidence type="ECO:0000256" key="1">
    <source>
        <dbReference type="ARBA" id="ARBA00001561"/>
    </source>
</evidence>
<dbReference type="PANTHER" id="PTHR30404">
    <property type="entry name" value="N-ACETYLMURAMOYL-L-ALANINE AMIDASE"/>
    <property type="match status" value="1"/>
</dbReference>
<dbReference type="GO" id="GO:0009253">
    <property type="term" value="P:peptidoglycan catabolic process"/>
    <property type="evidence" value="ECO:0007669"/>
    <property type="project" value="InterPro"/>
</dbReference>
<feature type="domain" description="MurNAc-LAA" evidence="4">
    <location>
        <begin position="241"/>
        <end position="398"/>
    </location>
</feature>
<dbReference type="Gene3D" id="2.60.40.3500">
    <property type="match status" value="1"/>
</dbReference>
<dbReference type="KEGG" id="slh:YH65_03385"/>
<evidence type="ECO:0000256" key="2">
    <source>
        <dbReference type="ARBA" id="ARBA00011901"/>
    </source>
</evidence>
<comment type="catalytic activity">
    <reaction evidence="1">
        <text>Hydrolyzes the link between N-acetylmuramoyl residues and L-amino acid residues in certain cell-wall glycopeptides.</text>
        <dbReference type="EC" id="3.5.1.28"/>
    </reaction>
</comment>
<dbReference type="FunFam" id="3.40.630.40:FF:000005">
    <property type="entry name" value="N-acetylmuramoyl-L-alanine amidase (AmiA)"/>
    <property type="match status" value="1"/>
</dbReference>
<organism evidence="5 6">
    <name type="scientific">Sulfurovum lithotrophicum</name>
    <dbReference type="NCBI Taxonomy" id="206403"/>
    <lineage>
        <taxon>Bacteria</taxon>
        <taxon>Pseudomonadati</taxon>
        <taxon>Campylobacterota</taxon>
        <taxon>Epsilonproteobacteria</taxon>
        <taxon>Campylobacterales</taxon>
        <taxon>Sulfurovaceae</taxon>
        <taxon>Sulfurovum</taxon>
    </lineage>
</organism>
<dbReference type="Proteomes" id="UP000034444">
    <property type="component" value="Chromosome"/>
</dbReference>
<evidence type="ECO:0000259" key="4">
    <source>
        <dbReference type="SMART" id="SM00646"/>
    </source>
</evidence>
<dbReference type="InterPro" id="IPR050695">
    <property type="entry name" value="N-acetylmuramoyl_amidase_3"/>
</dbReference>
<dbReference type="GO" id="GO:0030288">
    <property type="term" value="C:outer membrane-bounded periplasmic space"/>
    <property type="evidence" value="ECO:0007669"/>
    <property type="project" value="TreeGrafter"/>
</dbReference>
<keyword evidence="3" id="KW-0378">Hydrolase</keyword>
<dbReference type="GO" id="GO:0008745">
    <property type="term" value="F:N-acetylmuramoyl-L-alanine amidase activity"/>
    <property type="evidence" value="ECO:0007669"/>
    <property type="project" value="UniProtKB-EC"/>
</dbReference>
<keyword evidence="6" id="KW-1185">Reference proteome</keyword>
<evidence type="ECO:0000313" key="6">
    <source>
        <dbReference type="Proteomes" id="UP000034444"/>
    </source>
</evidence>
<reference evidence="5 6" key="1">
    <citation type="submission" date="2015-04" db="EMBL/GenBank/DDBJ databases">
        <title>Complete genome sequence of Sulfurovum lithotrophicum ATCC BAA-797T.</title>
        <authorList>
            <person name="Ahn J."/>
            <person name="Park G."/>
            <person name="Jeon W."/>
            <person name="Jang Y."/>
            <person name="Jang M."/>
            <person name="Lee H."/>
            <person name="Lee H."/>
        </authorList>
    </citation>
    <scope>NUCLEOTIDE SEQUENCE [LARGE SCALE GENOMIC DNA]</scope>
    <source>
        <strain evidence="6">ATCC BAA-797 / 42BKT</strain>
    </source>
</reference>